<name>A0A822Y7S5_NELNU</name>
<dbReference type="InterPro" id="IPR036985">
    <property type="entry name" value="Transglutaminase-like_sf"/>
</dbReference>
<evidence type="ECO:0000313" key="5">
    <source>
        <dbReference type="Proteomes" id="UP000607653"/>
    </source>
</evidence>
<keyword evidence="2" id="KW-0812">Transmembrane</keyword>
<evidence type="ECO:0000313" key="4">
    <source>
        <dbReference type="EMBL" id="DAD28093.1"/>
    </source>
</evidence>
<dbReference type="GO" id="GO:0005634">
    <property type="term" value="C:nucleus"/>
    <property type="evidence" value="ECO:0007669"/>
    <property type="project" value="InterPro"/>
</dbReference>
<protein>
    <recommendedName>
        <fullName evidence="3">Rad4/PNGase transglutaminase-like fold domain-containing protein</fullName>
    </recommendedName>
</protein>
<gene>
    <name evidence="4" type="ORF">HUJ06_029561</name>
</gene>
<dbReference type="Gene3D" id="3.90.260.10">
    <property type="entry name" value="Transglutaminase-like"/>
    <property type="match status" value="1"/>
</dbReference>
<dbReference type="SUPFAM" id="SSF54001">
    <property type="entry name" value="Cysteine proteinases"/>
    <property type="match status" value="1"/>
</dbReference>
<dbReference type="AlphaFoldDB" id="A0A822Y7S5"/>
<evidence type="ECO:0000256" key="1">
    <source>
        <dbReference type="SAM" id="MobiDB-lite"/>
    </source>
</evidence>
<feature type="region of interest" description="Disordered" evidence="1">
    <location>
        <begin position="1"/>
        <end position="44"/>
    </location>
</feature>
<proteinExistence type="predicted"/>
<reference evidence="4 5" key="1">
    <citation type="journal article" date="2020" name="Mol. Biol. Evol.">
        <title>Distinct Expression and Methylation Patterns for Genes with Different Fates following a Single Whole-Genome Duplication in Flowering Plants.</title>
        <authorList>
            <person name="Shi T."/>
            <person name="Rahmani R.S."/>
            <person name="Gugger P.F."/>
            <person name="Wang M."/>
            <person name="Li H."/>
            <person name="Zhang Y."/>
            <person name="Li Z."/>
            <person name="Wang Q."/>
            <person name="Van de Peer Y."/>
            <person name="Marchal K."/>
            <person name="Chen J."/>
        </authorList>
    </citation>
    <scope>NUCLEOTIDE SEQUENCE [LARGE SCALE GENOMIC DNA]</scope>
    <source>
        <tissue evidence="4">Leaf</tissue>
    </source>
</reference>
<feature type="compositionally biased region" description="Polar residues" evidence="1">
    <location>
        <begin position="1"/>
        <end position="21"/>
    </location>
</feature>
<evidence type="ECO:0000256" key="2">
    <source>
        <dbReference type="SAM" id="Phobius"/>
    </source>
</evidence>
<keyword evidence="2" id="KW-1133">Transmembrane helix</keyword>
<dbReference type="Pfam" id="PF03835">
    <property type="entry name" value="Rad4"/>
    <property type="match status" value="1"/>
</dbReference>
<comment type="caution">
    <text evidence="4">The sequence shown here is derived from an EMBL/GenBank/DDBJ whole genome shotgun (WGS) entry which is preliminary data.</text>
</comment>
<accession>A0A822Y7S5</accession>
<dbReference type="PANTHER" id="PTHR12135:SF0">
    <property type="entry name" value="DNA REPAIR PROTEIN COMPLEMENTING XP-C CELLS"/>
    <property type="match status" value="1"/>
</dbReference>
<feature type="compositionally biased region" description="Basic and acidic residues" evidence="1">
    <location>
        <begin position="22"/>
        <end position="34"/>
    </location>
</feature>
<dbReference type="InterPro" id="IPR018325">
    <property type="entry name" value="Rad4/PNGase_transGLS-fold"/>
</dbReference>
<dbReference type="GO" id="GO:0006289">
    <property type="term" value="P:nucleotide-excision repair"/>
    <property type="evidence" value="ECO:0007669"/>
    <property type="project" value="InterPro"/>
</dbReference>
<organism evidence="4 5">
    <name type="scientific">Nelumbo nucifera</name>
    <name type="common">Sacred lotus</name>
    <dbReference type="NCBI Taxonomy" id="4432"/>
    <lineage>
        <taxon>Eukaryota</taxon>
        <taxon>Viridiplantae</taxon>
        <taxon>Streptophyta</taxon>
        <taxon>Embryophyta</taxon>
        <taxon>Tracheophyta</taxon>
        <taxon>Spermatophyta</taxon>
        <taxon>Magnoliopsida</taxon>
        <taxon>Proteales</taxon>
        <taxon>Nelumbonaceae</taxon>
        <taxon>Nelumbo</taxon>
    </lineage>
</organism>
<dbReference type="GO" id="GO:0003684">
    <property type="term" value="F:damaged DNA binding"/>
    <property type="evidence" value="ECO:0007669"/>
    <property type="project" value="InterPro"/>
</dbReference>
<dbReference type="InterPro" id="IPR038765">
    <property type="entry name" value="Papain-like_cys_pep_sf"/>
</dbReference>
<dbReference type="Proteomes" id="UP000607653">
    <property type="component" value="Unassembled WGS sequence"/>
</dbReference>
<dbReference type="PANTHER" id="PTHR12135">
    <property type="entry name" value="DNA REPAIR PROTEIN XP-C / RAD4"/>
    <property type="match status" value="1"/>
</dbReference>
<evidence type="ECO:0000259" key="3">
    <source>
        <dbReference type="Pfam" id="PF03835"/>
    </source>
</evidence>
<feature type="transmembrane region" description="Helical" evidence="2">
    <location>
        <begin position="151"/>
        <end position="168"/>
    </location>
</feature>
<feature type="domain" description="Rad4/PNGase transglutaminase-like fold" evidence="3">
    <location>
        <begin position="67"/>
        <end position="153"/>
    </location>
</feature>
<dbReference type="InterPro" id="IPR004583">
    <property type="entry name" value="DNA_repair_Rad4"/>
</dbReference>
<keyword evidence="5" id="KW-1185">Reference proteome</keyword>
<keyword evidence="2" id="KW-0472">Membrane</keyword>
<sequence length="169" mass="18471">MVSRMNQAAVSPSPIQLSLDKTTPKGDISHESSHKAGICESNAGPDLKELHTTSGFPSLRRMKKIKTEDSIISSQGVSTTLGSRKVGPPLHWAEIYCNGENLTGKWVHTGAANALLDGEHKVEAAVTACIRSLRYVVAFAGHGAKDVTRRFCLLIFYVIFIHFYNFTVN</sequence>
<dbReference type="EMBL" id="DUZY01000002">
    <property type="protein sequence ID" value="DAD28093.1"/>
    <property type="molecule type" value="Genomic_DNA"/>
</dbReference>